<sequence length="155" mass="17139">MNRSMKGAAVFLAMLFAAELLAGIVGLLRYDGVMSVGYMLALPLLGLVQCGTMLRRGKPRRLKLFLALQALLLVLPPALYVSFKPVVSYEDAVRLVRDHTHEAGEIADENGKRYMRMTGIANPFIEKGYVISISDQGRIREYIVNPVTGKVAELE</sequence>
<evidence type="ECO:0000256" key="1">
    <source>
        <dbReference type="SAM" id="Phobius"/>
    </source>
</evidence>
<evidence type="ECO:0000313" key="3">
    <source>
        <dbReference type="Proteomes" id="UP001589619"/>
    </source>
</evidence>
<accession>A0ABV5VR15</accession>
<name>A0ABV5VR15_9BACL</name>
<proteinExistence type="predicted"/>
<evidence type="ECO:0000313" key="2">
    <source>
        <dbReference type="EMBL" id="MFB9750719.1"/>
    </source>
</evidence>
<reference evidence="2 3" key="1">
    <citation type="submission" date="2024-09" db="EMBL/GenBank/DDBJ databases">
        <authorList>
            <person name="Sun Q."/>
            <person name="Mori K."/>
        </authorList>
    </citation>
    <scope>NUCLEOTIDE SEQUENCE [LARGE SCALE GENOMIC DNA]</scope>
    <source>
        <strain evidence="2 3">JCM 12520</strain>
    </source>
</reference>
<keyword evidence="1" id="KW-1133">Transmembrane helix</keyword>
<organism evidence="2 3">
    <name type="scientific">Paenibacillus hodogayensis</name>
    <dbReference type="NCBI Taxonomy" id="279208"/>
    <lineage>
        <taxon>Bacteria</taxon>
        <taxon>Bacillati</taxon>
        <taxon>Bacillota</taxon>
        <taxon>Bacilli</taxon>
        <taxon>Bacillales</taxon>
        <taxon>Paenibacillaceae</taxon>
        <taxon>Paenibacillus</taxon>
    </lineage>
</organism>
<feature type="transmembrane region" description="Helical" evidence="1">
    <location>
        <begin position="64"/>
        <end position="83"/>
    </location>
</feature>
<keyword evidence="1" id="KW-0812">Transmembrane</keyword>
<protein>
    <submittedName>
        <fullName evidence="2">Uncharacterized protein</fullName>
    </submittedName>
</protein>
<dbReference type="EMBL" id="JBHMAG010000004">
    <property type="protein sequence ID" value="MFB9750719.1"/>
    <property type="molecule type" value="Genomic_DNA"/>
</dbReference>
<comment type="caution">
    <text evidence="2">The sequence shown here is derived from an EMBL/GenBank/DDBJ whole genome shotgun (WGS) entry which is preliminary data.</text>
</comment>
<keyword evidence="1" id="KW-0472">Membrane</keyword>
<gene>
    <name evidence="2" type="ORF">ACFFNY_03955</name>
</gene>
<dbReference type="Proteomes" id="UP001589619">
    <property type="component" value="Unassembled WGS sequence"/>
</dbReference>
<feature type="transmembrane region" description="Helical" evidence="1">
    <location>
        <begin position="32"/>
        <end position="52"/>
    </location>
</feature>
<dbReference type="RefSeq" id="WP_344904831.1">
    <property type="nucleotide sequence ID" value="NZ_BAAAYO010000002.1"/>
</dbReference>
<keyword evidence="3" id="KW-1185">Reference proteome</keyword>